<protein>
    <submittedName>
        <fullName evidence="2">Uncharacterized protein</fullName>
    </submittedName>
</protein>
<keyword evidence="1" id="KW-0472">Membrane</keyword>
<proteinExistence type="predicted"/>
<keyword evidence="1" id="KW-1133">Transmembrane helix</keyword>
<evidence type="ECO:0000313" key="3">
    <source>
        <dbReference type="Proteomes" id="UP000092666"/>
    </source>
</evidence>
<dbReference type="Proteomes" id="UP000092666">
    <property type="component" value="Unassembled WGS sequence"/>
</dbReference>
<reference evidence="2 3" key="1">
    <citation type="submission" date="2013-07" db="EMBL/GenBank/DDBJ databases">
        <title>The Genome Sequence of Cryptococcus heveanensis BCC8398.</title>
        <authorList>
            <consortium name="The Broad Institute Genome Sequencing Platform"/>
            <person name="Cuomo C."/>
            <person name="Litvintseva A."/>
            <person name="Chen Y."/>
            <person name="Heitman J."/>
            <person name="Sun S."/>
            <person name="Springer D."/>
            <person name="Dromer F."/>
            <person name="Young S.K."/>
            <person name="Zeng Q."/>
            <person name="Gargeya S."/>
            <person name="Fitzgerald M."/>
            <person name="Abouelleil A."/>
            <person name="Alvarado L."/>
            <person name="Berlin A.M."/>
            <person name="Chapman S.B."/>
            <person name="Dewar J."/>
            <person name="Goldberg J."/>
            <person name="Griggs A."/>
            <person name="Gujja S."/>
            <person name="Hansen M."/>
            <person name="Howarth C."/>
            <person name="Imamovic A."/>
            <person name="Larimer J."/>
            <person name="McCowan C."/>
            <person name="Murphy C."/>
            <person name="Pearson M."/>
            <person name="Priest M."/>
            <person name="Roberts A."/>
            <person name="Saif S."/>
            <person name="Shea T."/>
            <person name="Sykes S."/>
            <person name="Wortman J."/>
            <person name="Nusbaum C."/>
            <person name="Birren B."/>
        </authorList>
    </citation>
    <scope>NUCLEOTIDE SEQUENCE [LARGE SCALE GENOMIC DNA]</scope>
    <source>
        <strain evidence="2 3">BCC8398</strain>
    </source>
</reference>
<organism evidence="2 3">
    <name type="scientific">Kwoniella heveanensis BCC8398</name>
    <dbReference type="NCBI Taxonomy" id="1296120"/>
    <lineage>
        <taxon>Eukaryota</taxon>
        <taxon>Fungi</taxon>
        <taxon>Dikarya</taxon>
        <taxon>Basidiomycota</taxon>
        <taxon>Agaricomycotina</taxon>
        <taxon>Tremellomycetes</taxon>
        <taxon>Tremellales</taxon>
        <taxon>Cryptococcaceae</taxon>
        <taxon>Kwoniella</taxon>
    </lineage>
</organism>
<dbReference type="EMBL" id="KI669508">
    <property type="protein sequence ID" value="OCF32498.1"/>
    <property type="molecule type" value="Genomic_DNA"/>
</dbReference>
<accession>A0A1B9GNA2</accession>
<feature type="transmembrane region" description="Helical" evidence="1">
    <location>
        <begin position="101"/>
        <end position="125"/>
    </location>
</feature>
<feature type="transmembrane region" description="Helical" evidence="1">
    <location>
        <begin position="131"/>
        <end position="151"/>
    </location>
</feature>
<dbReference type="AlphaFoldDB" id="A0A1B9GNA2"/>
<reference evidence="3" key="2">
    <citation type="submission" date="2013-12" db="EMBL/GenBank/DDBJ databases">
        <title>Evolution of pathogenesis and genome organization in the Tremellales.</title>
        <authorList>
            <person name="Cuomo C."/>
            <person name="Litvintseva A."/>
            <person name="Heitman J."/>
            <person name="Chen Y."/>
            <person name="Sun S."/>
            <person name="Springer D."/>
            <person name="Dromer F."/>
            <person name="Young S."/>
            <person name="Zeng Q."/>
            <person name="Chapman S."/>
            <person name="Gujja S."/>
            <person name="Saif S."/>
            <person name="Birren B."/>
        </authorList>
    </citation>
    <scope>NUCLEOTIDE SEQUENCE [LARGE SCALE GENOMIC DNA]</scope>
    <source>
        <strain evidence="3">BCC8398</strain>
    </source>
</reference>
<evidence type="ECO:0000313" key="2">
    <source>
        <dbReference type="EMBL" id="OCF32498.1"/>
    </source>
</evidence>
<keyword evidence="1" id="KW-0812">Transmembrane</keyword>
<evidence type="ECO:0000256" key="1">
    <source>
        <dbReference type="SAM" id="Phobius"/>
    </source>
</evidence>
<keyword evidence="3" id="KW-1185">Reference proteome</keyword>
<feature type="transmembrane region" description="Helical" evidence="1">
    <location>
        <begin position="21"/>
        <end position="42"/>
    </location>
</feature>
<feature type="transmembrane region" description="Helical" evidence="1">
    <location>
        <begin position="62"/>
        <end position="80"/>
    </location>
</feature>
<gene>
    <name evidence="2" type="ORF">I316_05926</name>
</gene>
<sequence length="200" mass="22182">MFANLPSPLTTKQEVRWLRRAHYLQLAVVILVLILAIVRLGLRLNHVGINPSNPRAGGGASGWGTGVAVKSIIFVSYQILTDRSQRFARWASLKANMVLNLIEAPFWMALVVITGGLMSSCVAPMCAINGIILVLSLLSFLMAVPVAYISVKHYAEFKRTGNAPSEVVEMVEDEEAKTASYERARIEAVEQRYRPHEYRA</sequence>
<dbReference type="OrthoDB" id="3436860at2759"/>
<name>A0A1B9GNA2_9TREE</name>
<dbReference type="STRING" id="1296120.A0A1B9GNA2"/>